<organism evidence="3 4">
    <name type="scientific">Pustulibacterium marinum</name>
    <dbReference type="NCBI Taxonomy" id="1224947"/>
    <lineage>
        <taxon>Bacteria</taxon>
        <taxon>Pseudomonadati</taxon>
        <taxon>Bacteroidota</taxon>
        <taxon>Flavobacteriia</taxon>
        <taxon>Flavobacteriales</taxon>
        <taxon>Flavobacteriaceae</taxon>
        <taxon>Pustulibacterium</taxon>
    </lineage>
</organism>
<name>A0A1I7HA53_9FLAO</name>
<keyword evidence="1" id="KW-1133">Transmembrane helix</keyword>
<evidence type="ECO:0000259" key="2">
    <source>
        <dbReference type="Pfam" id="PF04892"/>
    </source>
</evidence>
<dbReference type="RefSeq" id="WP_093025261.1">
    <property type="nucleotide sequence ID" value="NZ_FPBK01000008.1"/>
</dbReference>
<feature type="transmembrane region" description="Helical" evidence="1">
    <location>
        <begin position="68"/>
        <end position="89"/>
    </location>
</feature>
<feature type="transmembrane region" description="Helical" evidence="1">
    <location>
        <begin position="101"/>
        <end position="119"/>
    </location>
</feature>
<feature type="transmembrane region" description="Helical" evidence="1">
    <location>
        <begin position="38"/>
        <end position="56"/>
    </location>
</feature>
<reference evidence="4" key="1">
    <citation type="submission" date="2016-10" db="EMBL/GenBank/DDBJ databases">
        <authorList>
            <person name="Varghese N."/>
            <person name="Submissions S."/>
        </authorList>
    </citation>
    <scope>NUCLEOTIDE SEQUENCE [LARGE SCALE GENOMIC DNA]</scope>
    <source>
        <strain evidence="4">CGMCC 1.12333</strain>
    </source>
</reference>
<feature type="transmembrane region" description="Helical" evidence="1">
    <location>
        <begin position="7"/>
        <end position="26"/>
    </location>
</feature>
<dbReference type="InterPro" id="IPR006976">
    <property type="entry name" value="VanZ-like"/>
</dbReference>
<evidence type="ECO:0000313" key="3">
    <source>
        <dbReference type="EMBL" id="SFU57564.1"/>
    </source>
</evidence>
<accession>A0A1I7HA53</accession>
<dbReference type="NCBIfam" id="NF037970">
    <property type="entry name" value="vanZ_1"/>
    <property type="match status" value="1"/>
</dbReference>
<dbReference type="Pfam" id="PF04892">
    <property type="entry name" value="VanZ"/>
    <property type="match status" value="1"/>
</dbReference>
<proteinExistence type="predicted"/>
<feature type="domain" description="VanZ-like" evidence="2">
    <location>
        <begin position="40"/>
        <end position="117"/>
    </location>
</feature>
<evidence type="ECO:0000256" key="1">
    <source>
        <dbReference type="SAM" id="Phobius"/>
    </source>
</evidence>
<keyword evidence="1" id="KW-0812">Transmembrane</keyword>
<evidence type="ECO:0000313" key="4">
    <source>
        <dbReference type="Proteomes" id="UP000199138"/>
    </source>
</evidence>
<dbReference type="Proteomes" id="UP000199138">
    <property type="component" value="Unassembled WGS sequence"/>
</dbReference>
<dbReference type="PANTHER" id="PTHR28008:SF1">
    <property type="entry name" value="DOMAIN PROTEIN, PUTATIVE (AFU_ORTHOLOGUE AFUA_3G10980)-RELATED"/>
    <property type="match status" value="1"/>
</dbReference>
<keyword evidence="4" id="KW-1185">Reference proteome</keyword>
<gene>
    <name evidence="3" type="ORF">SAMN05216480_10827</name>
</gene>
<dbReference type="PANTHER" id="PTHR28008">
    <property type="entry name" value="DOMAIN PROTEIN, PUTATIVE (AFU_ORTHOLOGUE AFUA_3G10980)-RELATED"/>
    <property type="match status" value="1"/>
</dbReference>
<dbReference type="OrthoDB" id="5472246at2"/>
<dbReference type="EMBL" id="FPBK01000008">
    <property type="protein sequence ID" value="SFU57564.1"/>
    <property type="molecule type" value="Genomic_DNA"/>
</dbReference>
<sequence length="124" mass="14514">MLKHKYLILSIGWVCFITYLSLFNLSDAPKVEIDNFDKYVHTTFHFINTLLVYLFIKYELDSKWIKHCLILAMFVDVVYGVVIEVLQGTLTTTRHMDYMDVLFNTLGTILASLVVKFIIEKAKR</sequence>
<protein>
    <submittedName>
        <fullName evidence="3">VanZ like family protein</fullName>
    </submittedName>
</protein>
<dbReference type="AlphaFoldDB" id="A0A1I7HA53"/>
<dbReference type="STRING" id="1224947.SAMN05216480_10827"/>
<keyword evidence="1" id="KW-0472">Membrane</keyword>